<dbReference type="GO" id="GO:0042026">
    <property type="term" value="P:protein refolding"/>
    <property type="evidence" value="ECO:0007669"/>
    <property type="project" value="TreeGrafter"/>
</dbReference>
<dbReference type="EMBL" id="CAJNOE010000110">
    <property type="protein sequence ID" value="CAF0927025.1"/>
    <property type="molecule type" value="Genomic_DNA"/>
</dbReference>
<dbReference type="Pfam" id="PF00011">
    <property type="entry name" value="HSP20"/>
    <property type="match status" value="2"/>
</dbReference>
<dbReference type="Gene3D" id="2.60.40.790">
    <property type="match status" value="2"/>
</dbReference>
<name>A0A814BHU8_9BILA</name>
<dbReference type="AlphaFoldDB" id="A0A814BHU8"/>
<comment type="similarity">
    <text evidence="1 2">Belongs to the small heat shock protein (HSP20) family.</text>
</comment>
<dbReference type="InterPro" id="IPR001436">
    <property type="entry name" value="Alpha-crystallin/sHSP_animal"/>
</dbReference>
<accession>A0A814BHU8</accession>
<dbReference type="GO" id="GO:0005634">
    <property type="term" value="C:nucleus"/>
    <property type="evidence" value="ECO:0007669"/>
    <property type="project" value="TreeGrafter"/>
</dbReference>
<dbReference type="PANTHER" id="PTHR45640:SF26">
    <property type="entry name" value="RE23625P"/>
    <property type="match status" value="1"/>
</dbReference>
<reference evidence="4" key="1">
    <citation type="submission" date="2021-02" db="EMBL/GenBank/DDBJ databases">
        <authorList>
            <person name="Nowell W R."/>
        </authorList>
    </citation>
    <scope>NUCLEOTIDE SEQUENCE</scope>
</reference>
<dbReference type="PROSITE" id="PS01031">
    <property type="entry name" value="SHSP"/>
    <property type="match status" value="2"/>
</dbReference>
<dbReference type="InterPro" id="IPR002068">
    <property type="entry name" value="A-crystallin/Hsp20_dom"/>
</dbReference>
<evidence type="ECO:0000313" key="4">
    <source>
        <dbReference type="EMBL" id="CAF0927025.1"/>
    </source>
</evidence>
<gene>
    <name evidence="4" type="ORF">IZO911_LOCUS13649</name>
    <name evidence="5" type="ORF">KXQ929_LOCUS28997</name>
</gene>
<dbReference type="Proteomes" id="UP000663868">
    <property type="component" value="Unassembled WGS sequence"/>
</dbReference>
<sequence length="302" mass="34798">MSCCSHHRHHHHHYYCYEDSFFQEQFDFCDPWFDDFDVSDSVFCATPDNVRWITKPKKFTSTSTSVPTTTYTSDDDDDDDDVSLATISRATDSEKFCVELNVAGFNPESIKTKVDDRKVIVEGNEEDRDESGDFTIRQIRKTYDLPGNADITQLRSYVTPENMLIIEVPIVDPEPVRRTEETDDDNESLAQFGESLDPSFDYAGFLSGPGFQPRIVDIGDNQKELQFEIEMKNYRPEDIKVTVRNNDVIIKAQYKYKNDKSTERSTFFKSITVPPGTQIEQLKTDLLQDGQLKIMAPFIQQN</sequence>
<dbReference type="SUPFAM" id="SSF49764">
    <property type="entry name" value="HSP20-like chaperones"/>
    <property type="match status" value="2"/>
</dbReference>
<protein>
    <recommendedName>
        <fullName evidence="3">SHSP domain-containing protein</fullName>
    </recommendedName>
</protein>
<evidence type="ECO:0000313" key="5">
    <source>
        <dbReference type="EMBL" id="CAF4009746.1"/>
    </source>
</evidence>
<proteinExistence type="inferred from homology"/>
<feature type="domain" description="SHSP" evidence="3">
    <location>
        <begin position="206"/>
        <end position="302"/>
    </location>
</feature>
<dbReference type="Proteomes" id="UP000663860">
    <property type="component" value="Unassembled WGS sequence"/>
</dbReference>
<comment type="caution">
    <text evidence="4">The sequence shown here is derived from an EMBL/GenBank/DDBJ whole genome shotgun (WGS) entry which is preliminary data.</text>
</comment>
<evidence type="ECO:0000256" key="2">
    <source>
        <dbReference type="RuleBase" id="RU003616"/>
    </source>
</evidence>
<dbReference type="GO" id="GO:0005737">
    <property type="term" value="C:cytoplasm"/>
    <property type="evidence" value="ECO:0007669"/>
    <property type="project" value="TreeGrafter"/>
</dbReference>
<dbReference type="GO" id="GO:0009408">
    <property type="term" value="P:response to heat"/>
    <property type="evidence" value="ECO:0007669"/>
    <property type="project" value="TreeGrafter"/>
</dbReference>
<feature type="domain" description="SHSP" evidence="3">
    <location>
        <begin position="78"/>
        <end position="185"/>
    </location>
</feature>
<evidence type="ECO:0000313" key="6">
    <source>
        <dbReference type="Proteomes" id="UP000663860"/>
    </source>
</evidence>
<dbReference type="EMBL" id="CAJOBB010002940">
    <property type="protein sequence ID" value="CAF4009746.1"/>
    <property type="molecule type" value="Genomic_DNA"/>
</dbReference>
<organism evidence="4 6">
    <name type="scientific">Adineta steineri</name>
    <dbReference type="NCBI Taxonomy" id="433720"/>
    <lineage>
        <taxon>Eukaryota</taxon>
        <taxon>Metazoa</taxon>
        <taxon>Spiralia</taxon>
        <taxon>Gnathifera</taxon>
        <taxon>Rotifera</taxon>
        <taxon>Eurotatoria</taxon>
        <taxon>Bdelloidea</taxon>
        <taxon>Adinetida</taxon>
        <taxon>Adinetidae</taxon>
        <taxon>Adineta</taxon>
    </lineage>
</organism>
<dbReference type="InterPro" id="IPR008978">
    <property type="entry name" value="HSP20-like_chaperone"/>
</dbReference>
<dbReference type="CDD" id="cd06526">
    <property type="entry name" value="metazoan_ACD"/>
    <property type="match status" value="2"/>
</dbReference>
<dbReference type="GO" id="GO:0051082">
    <property type="term" value="F:unfolded protein binding"/>
    <property type="evidence" value="ECO:0007669"/>
    <property type="project" value="TreeGrafter"/>
</dbReference>
<evidence type="ECO:0000256" key="1">
    <source>
        <dbReference type="PROSITE-ProRule" id="PRU00285"/>
    </source>
</evidence>
<dbReference type="PANTHER" id="PTHR45640">
    <property type="entry name" value="HEAT SHOCK PROTEIN HSP-12.2-RELATED"/>
    <property type="match status" value="1"/>
</dbReference>
<evidence type="ECO:0000259" key="3">
    <source>
        <dbReference type="PROSITE" id="PS01031"/>
    </source>
</evidence>